<reference evidence="2 3" key="1">
    <citation type="submission" date="2020-08" db="EMBL/GenBank/DDBJ databases">
        <title>Plant Genome Project.</title>
        <authorList>
            <person name="Zhang R.-G."/>
        </authorList>
    </citation>
    <scope>NUCLEOTIDE SEQUENCE [LARGE SCALE GENOMIC DNA]</scope>
    <source>
        <tissue evidence="2">Rhizome</tissue>
    </source>
</reference>
<protein>
    <submittedName>
        <fullName evidence="2">Uncharacterized protein</fullName>
    </submittedName>
</protein>
<sequence length="287" mass="30747">MVAEVSSFSRMVDTYKEEGEGKTELVTLDLLGGCGDSDAATAVAAAEVNLELQIRASGDIRLAASVRLVVHTLIDLLCFSCARRLLRFDPPGSSGFRRIGSFGFISNNFCLIPWSQSAMLPHQQTKLSPANPHLHDLSLAPPWLFASSPSRKPPPAATAAAYHSVCTLEKVKSALERESRLAADGRAPVPLPDSASPPSPSWSSSSSAPATTITTSSSSAKRRPNEPDETDGEPAMAAAACPECLLYVLIYKVEPRCPRCAAHVPVNGTSKKPRIDLNFSFQTERNE</sequence>
<dbReference type="Proteomes" id="UP000734854">
    <property type="component" value="Unassembled WGS sequence"/>
</dbReference>
<proteinExistence type="predicted"/>
<feature type="compositionally biased region" description="Pro residues" evidence="1">
    <location>
        <begin position="189"/>
        <end position="200"/>
    </location>
</feature>
<evidence type="ECO:0000313" key="2">
    <source>
        <dbReference type="EMBL" id="KAG6488425.1"/>
    </source>
</evidence>
<dbReference type="AlphaFoldDB" id="A0A8J5FHY6"/>
<dbReference type="InterPro" id="IPR055281">
    <property type="entry name" value="GIR1-2/SIED1"/>
</dbReference>
<dbReference type="PANTHER" id="PTHR33177">
    <property type="entry name" value="PUTATIVE-RELATED"/>
    <property type="match status" value="1"/>
</dbReference>
<name>A0A8J5FHY6_ZINOF</name>
<evidence type="ECO:0000313" key="3">
    <source>
        <dbReference type="Proteomes" id="UP000734854"/>
    </source>
</evidence>
<feature type="compositionally biased region" description="Low complexity" evidence="1">
    <location>
        <begin position="201"/>
        <end position="219"/>
    </location>
</feature>
<evidence type="ECO:0000256" key="1">
    <source>
        <dbReference type="SAM" id="MobiDB-lite"/>
    </source>
</evidence>
<gene>
    <name evidence="2" type="ORF">ZIOFF_049668</name>
</gene>
<keyword evidence="3" id="KW-1185">Reference proteome</keyword>
<dbReference type="PANTHER" id="PTHR33177:SF24">
    <property type="entry name" value="FILAMENTOUS HEMAGGLUTININ TRANSPORTER"/>
    <property type="match status" value="1"/>
</dbReference>
<organism evidence="2 3">
    <name type="scientific">Zingiber officinale</name>
    <name type="common">Ginger</name>
    <name type="synonym">Amomum zingiber</name>
    <dbReference type="NCBI Taxonomy" id="94328"/>
    <lineage>
        <taxon>Eukaryota</taxon>
        <taxon>Viridiplantae</taxon>
        <taxon>Streptophyta</taxon>
        <taxon>Embryophyta</taxon>
        <taxon>Tracheophyta</taxon>
        <taxon>Spermatophyta</taxon>
        <taxon>Magnoliopsida</taxon>
        <taxon>Liliopsida</taxon>
        <taxon>Zingiberales</taxon>
        <taxon>Zingiberaceae</taxon>
        <taxon>Zingiber</taxon>
    </lineage>
</organism>
<comment type="caution">
    <text evidence="2">The sequence shown here is derived from an EMBL/GenBank/DDBJ whole genome shotgun (WGS) entry which is preliminary data.</text>
</comment>
<dbReference type="EMBL" id="JACMSC010000014">
    <property type="protein sequence ID" value="KAG6488425.1"/>
    <property type="molecule type" value="Genomic_DNA"/>
</dbReference>
<accession>A0A8J5FHY6</accession>
<feature type="region of interest" description="Disordered" evidence="1">
    <location>
        <begin position="181"/>
        <end position="234"/>
    </location>
</feature>